<feature type="binding site" evidence="9">
    <location>
        <position position="70"/>
    </location>
    <ligand>
        <name>substrate</name>
    </ligand>
</feature>
<feature type="binding site" evidence="9">
    <location>
        <position position="286"/>
    </location>
    <ligand>
        <name>substrate</name>
    </ligand>
</feature>
<feature type="binding site" evidence="9">
    <location>
        <position position="187"/>
    </location>
    <ligand>
        <name>substrate</name>
    </ligand>
</feature>
<comment type="similarity">
    <text evidence="11">Belongs to the glycosyl hydrolase family 6.</text>
</comment>
<dbReference type="SUPFAM" id="SSF51989">
    <property type="entry name" value="Glycosyl hydrolases family 6, cellulases"/>
    <property type="match status" value="1"/>
</dbReference>
<evidence type="ECO:0000256" key="12">
    <source>
        <dbReference type="SAM" id="MobiDB-lite"/>
    </source>
</evidence>
<dbReference type="PANTHER" id="PTHR34876:SF4">
    <property type="entry name" value="1,4-BETA-D-GLUCAN CELLOBIOHYDROLASE C-RELATED"/>
    <property type="match status" value="1"/>
</dbReference>
<evidence type="ECO:0000256" key="1">
    <source>
        <dbReference type="ARBA" id="ARBA00022729"/>
    </source>
</evidence>
<sequence>MPQRTLAAALLAALLTATAAEAVPAEPDPHPFWVDPNSDAARQAETWQEAGRTEDARVMRRIADQPTPTWLADADPTFGIERAVRQAKGRTVLLVAYRIPHRDCGRYSAGGAESGPAYLRWIDRFADAVGQAPALVVLEPDAVPHLLDGCTPARFHDERFDLLDKAIDRLKRQPRTKVYLDAGHPAWVPNPWRMVPALMRSGVADADGFALNVSNFRADAEVITYGETLGELLGGKHFVMDTSRNGSGPPPPGMNEPWCNPPGRTLGRTPTTATGHPRIDAFLWIKHPGDSDGACRGAPPAGEWWPEYALDLARRTDKSPKDSVAIADEDRRARKQ</sequence>
<comment type="caution">
    <text evidence="13">The sequence shown here is derived from an EMBL/GenBank/DDBJ whole genome shotgun (WGS) entry which is preliminary data.</text>
</comment>
<accession>A0A6G4XSK1</accession>
<keyword evidence="2 11" id="KW-0378">Hydrolase</keyword>
<evidence type="ECO:0000256" key="5">
    <source>
        <dbReference type="ARBA" id="ARBA00023277"/>
    </source>
</evidence>
<evidence type="ECO:0000313" key="14">
    <source>
        <dbReference type="Proteomes" id="UP000481109"/>
    </source>
</evidence>
<reference evidence="13 14" key="1">
    <citation type="submission" date="2020-02" db="EMBL/GenBank/DDBJ databases">
        <title>Whole-genome analyses of novel actinobacteria.</title>
        <authorList>
            <person name="Sahin N."/>
            <person name="Tokatli A."/>
        </authorList>
    </citation>
    <scope>NUCLEOTIDE SEQUENCE [LARGE SCALE GENOMIC DNA]</scope>
    <source>
        <strain evidence="13 14">YC504</strain>
    </source>
</reference>
<keyword evidence="6 11" id="KW-0326">Glycosidase</keyword>
<evidence type="ECO:0000256" key="7">
    <source>
        <dbReference type="ARBA" id="ARBA00023326"/>
    </source>
</evidence>
<evidence type="ECO:0000256" key="6">
    <source>
        <dbReference type="ARBA" id="ARBA00023295"/>
    </source>
</evidence>
<evidence type="ECO:0000256" key="3">
    <source>
        <dbReference type="ARBA" id="ARBA00023001"/>
    </source>
</evidence>
<dbReference type="EC" id="3.2.1.-" evidence="11"/>
<feature type="active site" evidence="10">
    <location>
        <position position="103"/>
    </location>
</feature>
<dbReference type="PIRSF" id="PIRSF001100">
    <property type="entry name" value="Beta_cellobiohydrolase"/>
    <property type="match status" value="1"/>
</dbReference>
<evidence type="ECO:0000256" key="9">
    <source>
        <dbReference type="PIRSR" id="PIRSR001100-2"/>
    </source>
</evidence>
<evidence type="ECO:0000256" key="8">
    <source>
        <dbReference type="PIRSR" id="PIRSR001100-1"/>
    </source>
</evidence>
<dbReference type="Pfam" id="PF01341">
    <property type="entry name" value="Glyco_hydro_6"/>
    <property type="match status" value="1"/>
</dbReference>
<organism evidence="13 14">
    <name type="scientific">Streptomyces mesophilus</name>
    <dbReference type="NCBI Taxonomy" id="1775132"/>
    <lineage>
        <taxon>Bacteria</taxon>
        <taxon>Bacillati</taxon>
        <taxon>Actinomycetota</taxon>
        <taxon>Actinomycetes</taxon>
        <taxon>Kitasatosporales</taxon>
        <taxon>Streptomycetaceae</taxon>
        <taxon>Streptomyces</taxon>
    </lineage>
</organism>
<dbReference type="EMBL" id="JAAKZW010000169">
    <property type="protein sequence ID" value="NGO79760.1"/>
    <property type="molecule type" value="Genomic_DNA"/>
</dbReference>
<dbReference type="GO" id="GO:0004553">
    <property type="term" value="F:hydrolase activity, hydrolyzing O-glycosyl compounds"/>
    <property type="evidence" value="ECO:0007669"/>
    <property type="project" value="InterPro"/>
</dbReference>
<feature type="signal peptide" evidence="11">
    <location>
        <begin position="1"/>
        <end position="22"/>
    </location>
</feature>
<feature type="binding site" evidence="9">
    <location>
        <position position="258"/>
    </location>
    <ligand>
        <name>substrate</name>
    </ligand>
</feature>
<feature type="binding site" evidence="9">
    <location>
        <position position="184"/>
    </location>
    <ligand>
        <name>substrate</name>
    </ligand>
</feature>
<dbReference type="RefSeq" id="WP_165335194.1">
    <property type="nucleotide sequence ID" value="NZ_JAAKZW010000169.1"/>
</dbReference>
<proteinExistence type="inferred from homology"/>
<name>A0A6G4XSK1_9ACTN</name>
<dbReference type="Proteomes" id="UP000481109">
    <property type="component" value="Unassembled WGS sequence"/>
</dbReference>
<gene>
    <name evidence="13" type="ORF">G6045_29490</name>
</gene>
<protein>
    <recommendedName>
        <fullName evidence="11">Glucanase</fullName>
        <ecNumber evidence="11">3.2.1.-</ecNumber>
    </recommendedName>
</protein>
<dbReference type="InterPro" id="IPR001524">
    <property type="entry name" value="Glyco_hydro_6_CS"/>
</dbReference>
<dbReference type="PRINTS" id="PR00733">
    <property type="entry name" value="GLHYDRLASE6"/>
</dbReference>
<evidence type="ECO:0000256" key="10">
    <source>
        <dbReference type="PROSITE-ProRule" id="PRU10056"/>
    </source>
</evidence>
<feature type="region of interest" description="Disordered" evidence="12">
    <location>
        <begin position="315"/>
        <end position="336"/>
    </location>
</feature>
<feature type="active site" description="Proton acceptor" evidence="8">
    <location>
        <position position="292"/>
    </location>
</feature>
<dbReference type="PANTHER" id="PTHR34876">
    <property type="match status" value="1"/>
</dbReference>
<dbReference type="PROSITE" id="PS00655">
    <property type="entry name" value="GLYCOSYL_HYDROL_F6_1"/>
    <property type="match status" value="1"/>
</dbReference>
<evidence type="ECO:0000256" key="11">
    <source>
        <dbReference type="RuleBase" id="RU361186"/>
    </source>
</evidence>
<feature type="binding site" evidence="9">
    <location>
        <position position="215"/>
    </location>
    <ligand>
        <name>substrate</name>
    </ligand>
</feature>
<feature type="chain" id="PRO_5026372591" description="Glucanase" evidence="11">
    <location>
        <begin position="23"/>
        <end position="336"/>
    </location>
</feature>
<dbReference type="InterPro" id="IPR016288">
    <property type="entry name" value="Beta_cellobiohydrolase"/>
</dbReference>
<evidence type="ECO:0000256" key="4">
    <source>
        <dbReference type="ARBA" id="ARBA00023157"/>
    </source>
</evidence>
<keyword evidence="3 11" id="KW-0136">Cellulose degradation</keyword>
<keyword evidence="4" id="KW-1015">Disulfide bond</keyword>
<evidence type="ECO:0000313" key="13">
    <source>
        <dbReference type="EMBL" id="NGO79760.1"/>
    </source>
</evidence>
<dbReference type="InterPro" id="IPR036434">
    <property type="entry name" value="Beta_cellobiohydrolase_sf"/>
</dbReference>
<dbReference type="Gene3D" id="3.20.20.40">
    <property type="entry name" value="1, 4-beta cellobiohydrolase"/>
    <property type="match status" value="1"/>
</dbReference>
<keyword evidence="1 11" id="KW-0732">Signal</keyword>
<feature type="active site" description="Proton donor" evidence="8">
    <location>
        <position position="141"/>
    </location>
</feature>
<dbReference type="GO" id="GO:0030245">
    <property type="term" value="P:cellulose catabolic process"/>
    <property type="evidence" value="ECO:0007669"/>
    <property type="project" value="UniProtKB-KW"/>
</dbReference>
<dbReference type="AlphaFoldDB" id="A0A6G4XSK1"/>
<keyword evidence="14" id="KW-1185">Reference proteome</keyword>
<evidence type="ECO:0000256" key="2">
    <source>
        <dbReference type="ARBA" id="ARBA00022801"/>
    </source>
</evidence>
<keyword evidence="7 11" id="KW-0624">Polysaccharide degradation</keyword>
<keyword evidence="5 11" id="KW-0119">Carbohydrate metabolism</keyword>